<dbReference type="EMBL" id="LC177552">
    <property type="protein sequence ID" value="BAV90513.1"/>
    <property type="molecule type" value="Genomic_DNA"/>
</dbReference>
<protein>
    <submittedName>
        <fullName evidence="1">Uncharacterized protein</fullName>
    </submittedName>
</protein>
<organism evidence="1">
    <name type="scientific">Escherichia coli</name>
    <dbReference type="NCBI Taxonomy" id="562"/>
    <lineage>
        <taxon>Bacteria</taxon>
        <taxon>Pseudomonadati</taxon>
        <taxon>Pseudomonadota</taxon>
        <taxon>Gammaproteobacteria</taxon>
        <taxon>Enterobacterales</taxon>
        <taxon>Enterobacteriaceae</taxon>
        <taxon>Escherichia</taxon>
    </lineage>
</organism>
<reference evidence="1" key="1">
    <citation type="journal article" date="2017" name="Microb. Genom.">
        <title>An untypeable enterotoxigenic Escherichia coli represents one of the dominant types causing human disease.</title>
        <authorList>
            <person name="Iguchi A."/>
            <person name="von Mentzer A."/>
            <person name="Kikuchi T."/>
            <person name="Thomson N.R."/>
        </authorList>
    </citation>
    <scope>NUCLEOTIDE SEQUENCE</scope>
    <source>
        <strain evidence="1">E819</strain>
    </source>
</reference>
<accession>A0A1J1DKR6</accession>
<dbReference type="InterPro" id="IPR029055">
    <property type="entry name" value="Ntn_hydrolases_N"/>
</dbReference>
<evidence type="ECO:0000313" key="1">
    <source>
        <dbReference type="EMBL" id="BAV90513.1"/>
    </source>
</evidence>
<name>A0A1J1DKR6_ECOLX</name>
<dbReference type="RefSeq" id="WP_088540640.1">
    <property type="nucleotide sequence ID" value="NZ_BDPW01000001.1"/>
</dbReference>
<dbReference type="SUPFAM" id="SSF56235">
    <property type="entry name" value="N-terminal nucleophile aminohydrolases (Ntn hydrolases)"/>
    <property type="match status" value="1"/>
</dbReference>
<dbReference type="AlphaFoldDB" id="A0A1J1DKR6"/>
<sequence>MSFVTINTELPSELNHVLSKNKKLITDVIFGNSVSIYFDPNDWHHYPVIKSEKSSIYVSGWFINENYERNNIVWLKEVLDSKNNISDVQKRIIAGVFICIYETKGEMSVFTDPFALSPHYYYIKDNKLSLSPSPCVFTNEIDHELNDILNAQGHLFGKYTIYKNVYRTLPGDVITCTDGKLGVYENGYEVMNTELPFDVINEAKKLILTTHKSMQSIAISAGFDSRLLLIVSEPEFAYTWGPNGSADVRNGKTLAAHKKIPYHSFGFRVNKVTESDERICELLFKGSVKSYNTQFFANYNYVHNLSKSNTIALDGYLGDVLQRGVYMTFGGKKGEFYKLFPSITSSFVDAKMLLRKRYRKLNAKQFDYVYADFLKKVSKVECIDSLQKITYYEFLYGRGLRYITTGAIVMNSCFKSVFPVFASRNIFNYLIKQKANDVLTYKVFYDIWKDENAFYRTMKSEGAYSPSMKPIFIPFVNLLGRIITNFHPKYKNYTKE</sequence>
<proteinExistence type="predicted"/>